<sequence length="161" mass="18516">MKIYLALLILCTILNSCFLFSKYKRSSFTYNENGSTYSVPVIIPKGFSKERTEVDSSGNTILTYSYGPELFYMANMADTSTYVFPIDELINIPRLYEPTGALVYKGMDSTHLYWREVRQNKLRTGYRNVSPEKEVRFDSATNYFMVHPIAPAVQKSVKRQG</sequence>
<keyword evidence="2" id="KW-1185">Reference proteome</keyword>
<protein>
    <submittedName>
        <fullName evidence="1">Uncharacterized protein</fullName>
    </submittedName>
</protein>
<dbReference type="STRING" id="1121884.SAMN02745131_02345"/>
<evidence type="ECO:0000313" key="1">
    <source>
        <dbReference type="EMBL" id="SHF33386.1"/>
    </source>
</evidence>
<evidence type="ECO:0000313" key="2">
    <source>
        <dbReference type="Proteomes" id="UP000184048"/>
    </source>
</evidence>
<dbReference type="Proteomes" id="UP000184048">
    <property type="component" value="Unassembled WGS sequence"/>
</dbReference>
<dbReference type="OrthoDB" id="677425at2"/>
<dbReference type="EMBL" id="FQUU01000009">
    <property type="protein sequence ID" value="SHF33386.1"/>
    <property type="molecule type" value="Genomic_DNA"/>
</dbReference>
<accession>A0A1M5ATC1</accession>
<name>A0A1M5ATC1_9BACT</name>
<proteinExistence type="predicted"/>
<organism evidence="1 2">
    <name type="scientific">Flavisolibacter ginsengisoli DSM 18119</name>
    <dbReference type="NCBI Taxonomy" id="1121884"/>
    <lineage>
        <taxon>Bacteria</taxon>
        <taxon>Pseudomonadati</taxon>
        <taxon>Bacteroidota</taxon>
        <taxon>Chitinophagia</taxon>
        <taxon>Chitinophagales</taxon>
        <taxon>Chitinophagaceae</taxon>
        <taxon>Flavisolibacter</taxon>
    </lineage>
</organism>
<gene>
    <name evidence="1" type="ORF">SAMN02745131_02345</name>
</gene>
<reference evidence="1 2" key="1">
    <citation type="submission" date="2016-11" db="EMBL/GenBank/DDBJ databases">
        <authorList>
            <person name="Jaros S."/>
            <person name="Januszkiewicz K."/>
            <person name="Wedrychowicz H."/>
        </authorList>
    </citation>
    <scope>NUCLEOTIDE SEQUENCE [LARGE SCALE GENOMIC DNA]</scope>
    <source>
        <strain evidence="1 2">DSM 18119</strain>
    </source>
</reference>
<dbReference type="AlphaFoldDB" id="A0A1M5ATC1"/>
<dbReference type="RefSeq" id="WP_072835520.1">
    <property type="nucleotide sequence ID" value="NZ_FQUU01000009.1"/>
</dbReference>